<accession>A0A8J8B3H5</accession>
<protein>
    <submittedName>
        <fullName evidence="2">Uncharacterized protein</fullName>
    </submittedName>
</protein>
<comment type="caution">
    <text evidence="2">The sequence shown here is derived from an EMBL/GenBank/DDBJ whole genome shotgun (WGS) entry which is preliminary data.</text>
</comment>
<evidence type="ECO:0000313" key="2">
    <source>
        <dbReference type="EMBL" id="MBR0598330.1"/>
    </source>
</evidence>
<keyword evidence="3" id="KW-1185">Reference proteome</keyword>
<evidence type="ECO:0000256" key="1">
    <source>
        <dbReference type="SAM" id="SignalP"/>
    </source>
</evidence>
<name>A0A8J8B3H5_9FIRM</name>
<feature type="signal peptide" evidence="1">
    <location>
        <begin position="1"/>
        <end position="24"/>
    </location>
</feature>
<evidence type="ECO:0000313" key="3">
    <source>
        <dbReference type="Proteomes" id="UP000675664"/>
    </source>
</evidence>
<dbReference type="AlphaFoldDB" id="A0A8J8B3H5"/>
<keyword evidence="1" id="KW-0732">Signal</keyword>
<gene>
    <name evidence="2" type="ORF">KCX82_10625</name>
</gene>
<organism evidence="2 3">
    <name type="scientific">Sinanaerobacter chloroacetimidivorans</name>
    <dbReference type="NCBI Taxonomy" id="2818044"/>
    <lineage>
        <taxon>Bacteria</taxon>
        <taxon>Bacillati</taxon>
        <taxon>Bacillota</taxon>
        <taxon>Clostridia</taxon>
        <taxon>Peptostreptococcales</taxon>
        <taxon>Anaerovoracaceae</taxon>
        <taxon>Sinanaerobacter</taxon>
    </lineage>
</organism>
<dbReference type="EMBL" id="JAGSND010000006">
    <property type="protein sequence ID" value="MBR0598330.1"/>
    <property type="molecule type" value="Genomic_DNA"/>
</dbReference>
<proteinExistence type="predicted"/>
<dbReference type="Proteomes" id="UP000675664">
    <property type="component" value="Unassembled WGS sequence"/>
</dbReference>
<reference evidence="2" key="2">
    <citation type="submission" date="2021-04" db="EMBL/GenBank/DDBJ databases">
        <authorList>
            <person name="Liu J."/>
        </authorList>
    </citation>
    <scope>NUCLEOTIDE SEQUENCE</scope>
    <source>
        <strain evidence="2">BAD-6</strain>
    </source>
</reference>
<dbReference type="RefSeq" id="WP_227018459.1">
    <property type="nucleotide sequence ID" value="NZ_JAGSND010000006.1"/>
</dbReference>
<feature type="chain" id="PRO_5035326806" evidence="1">
    <location>
        <begin position="25"/>
        <end position="146"/>
    </location>
</feature>
<sequence length="146" mass="15903">MSKKFFAAVISIAMVLSLPITAFASMDEPNIIKIGNTGITPYFIGVSQVNYNFYNEGSTAYADISVVPYQGKITKATFSVNVKKDNGTLVKSWSSTAYLSGDGRIYFSKSCTLPARGTYQMTTTIKCYNGSTLVDTINSGTIYLTY</sequence>
<reference evidence="2" key="1">
    <citation type="submission" date="2021-04" db="EMBL/GenBank/DDBJ databases">
        <title>Sinoanaerobacter chloroacetimidivorans sp. nov., an obligate anaerobic bacterium isolated from anaerobic sludge.</title>
        <authorList>
            <person name="Bao Y."/>
        </authorList>
    </citation>
    <scope>NUCLEOTIDE SEQUENCE</scope>
    <source>
        <strain evidence="2">BAD-6</strain>
    </source>
</reference>